<dbReference type="EMBL" id="JBEPLM010000001">
    <property type="protein sequence ID" value="MET3591085.1"/>
    <property type="molecule type" value="Genomic_DNA"/>
</dbReference>
<accession>A0ABV2HKI2</accession>
<comment type="caution">
    <text evidence="1">The sequence shown here is derived from an EMBL/GenBank/DDBJ whole genome shotgun (WGS) entry which is preliminary data.</text>
</comment>
<protein>
    <submittedName>
        <fullName evidence="1">ABC-type proline/glycine betaine transport system permease subunit</fullName>
    </submittedName>
</protein>
<name>A0ABV2HKI2_9HYPH</name>
<keyword evidence="2" id="KW-1185">Reference proteome</keyword>
<sequence length="57" mass="5773">MVALAGLVGAGGLGAEVTRGLTRIEMGLGLRAGLSIVAIEGRAAAQFHGTGRLRGWR</sequence>
<dbReference type="Proteomes" id="UP001549036">
    <property type="component" value="Unassembled WGS sequence"/>
</dbReference>
<reference evidence="1 2" key="1">
    <citation type="submission" date="2024-06" db="EMBL/GenBank/DDBJ databases">
        <title>Genomic Encyclopedia of Type Strains, Phase IV (KMG-IV): sequencing the most valuable type-strain genomes for metagenomic binning, comparative biology and taxonomic classification.</title>
        <authorList>
            <person name="Goeker M."/>
        </authorList>
    </citation>
    <scope>NUCLEOTIDE SEQUENCE [LARGE SCALE GENOMIC DNA]</scope>
    <source>
        <strain evidence="1 2">DSM 29846</strain>
    </source>
</reference>
<gene>
    <name evidence="1" type="ORF">ABID26_000464</name>
</gene>
<evidence type="ECO:0000313" key="1">
    <source>
        <dbReference type="EMBL" id="MET3591085.1"/>
    </source>
</evidence>
<proteinExistence type="predicted"/>
<evidence type="ECO:0000313" key="2">
    <source>
        <dbReference type="Proteomes" id="UP001549036"/>
    </source>
</evidence>
<organism evidence="1 2">
    <name type="scientific">Mesorhizobium shonense</name>
    <dbReference type="NCBI Taxonomy" id="1209948"/>
    <lineage>
        <taxon>Bacteria</taxon>
        <taxon>Pseudomonadati</taxon>
        <taxon>Pseudomonadota</taxon>
        <taxon>Alphaproteobacteria</taxon>
        <taxon>Hyphomicrobiales</taxon>
        <taxon>Phyllobacteriaceae</taxon>
        <taxon>Mesorhizobium</taxon>
    </lineage>
</organism>